<evidence type="ECO:0000313" key="5">
    <source>
        <dbReference type="Proteomes" id="UP000813385"/>
    </source>
</evidence>
<dbReference type="AlphaFoldDB" id="A0A8K0TG28"/>
<evidence type="ECO:0000256" key="1">
    <source>
        <dbReference type="SAM" id="MobiDB-lite"/>
    </source>
</evidence>
<dbReference type="Gene3D" id="3.80.10.10">
    <property type="entry name" value="Ribonuclease Inhibitor"/>
    <property type="match status" value="2"/>
</dbReference>
<dbReference type="InterPro" id="IPR032675">
    <property type="entry name" value="LRR_dom_sf"/>
</dbReference>
<evidence type="ECO:0000259" key="3">
    <source>
        <dbReference type="Pfam" id="PF25372"/>
    </source>
</evidence>
<dbReference type="FunFam" id="3.80.10.10:FF:000601">
    <property type="entry name" value="DNA repair protein Rad7, protein"/>
    <property type="match status" value="1"/>
</dbReference>
<dbReference type="OrthoDB" id="1924287at2759"/>
<evidence type="ECO:0000313" key="4">
    <source>
        <dbReference type="EMBL" id="KAH7358883.1"/>
    </source>
</evidence>
<protein>
    <submittedName>
        <fullName evidence="4">DNA repair protein Rad7</fullName>
    </submittedName>
</protein>
<accession>A0A8K0TG28</accession>
<dbReference type="Pfam" id="PF23550">
    <property type="entry name" value="zf_Tbcl_Rhp7"/>
    <property type="match status" value="1"/>
</dbReference>
<feature type="region of interest" description="Disordered" evidence="1">
    <location>
        <begin position="31"/>
        <end position="101"/>
    </location>
</feature>
<dbReference type="InterPro" id="IPR056451">
    <property type="entry name" value="Znf_Tbcl_Rhp7"/>
</dbReference>
<feature type="domain" description="F-box/LRR-repeat protein 15-like leucin rich repeat" evidence="3">
    <location>
        <begin position="287"/>
        <end position="473"/>
    </location>
</feature>
<comment type="caution">
    <text evidence="4">The sequence shown here is derived from an EMBL/GenBank/DDBJ whole genome shotgun (WGS) entry which is preliminary data.</text>
</comment>
<dbReference type="PANTHER" id="PTHR13318">
    <property type="entry name" value="PARTNER OF PAIRED, ISOFORM B-RELATED"/>
    <property type="match status" value="1"/>
</dbReference>
<dbReference type="Pfam" id="PF25372">
    <property type="entry name" value="DUF7885"/>
    <property type="match status" value="1"/>
</dbReference>
<dbReference type="SMART" id="SM00367">
    <property type="entry name" value="LRR_CC"/>
    <property type="match status" value="6"/>
</dbReference>
<organism evidence="4 5">
    <name type="scientific">Plectosphaerella cucumerina</name>
    <dbReference type="NCBI Taxonomy" id="40658"/>
    <lineage>
        <taxon>Eukaryota</taxon>
        <taxon>Fungi</taxon>
        <taxon>Dikarya</taxon>
        <taxon>Ascomycota</taxon>
        <taxon>Pezizomycotina</taxon>
        <taxon>Sordariomycetes</taxon>
        <taxon>Hypocreomycetidae</taxon>
        <taxon>Glomerellales</taxon>
        <taxon>Plectosphaerellaceae</taxon>
        <taxon>Plectosphaerella</taxon>
    </lineage>
</organism>
<feature type="compositionally biased region" description="Basic residues" evidence="1">
    <location>
        <begin position="185"/>
        <end position="201"/>
    </location>
</feature>
<name>A0A8K0TG28_9PEZI</name>
<keyword evidence="5" id="KW-1185">Reference proteome</keyword>
<proteinExistence type="predicted"/>
<sequence length="614" mass="68002">MSNRRSGRNVIGPQSALTDFLATHNISAQQIRSDFEERRAAANAANAQAPDASADSAAADTTGGAAEEEEEAEAGPSTTTLSLRQNETKAEEKKRKAKEKRAIEKIKASKAFKRRTRHAGSDDDLDEIARALFDERSAPAPGQIANCDICEKRFTVTPYSRPGPNGGLLCTSCSKNAENEDDLPKKKKPRKSAGGVGRRRNIQSSMMDGTYHRGAKNLMRLCIETLAQNVHLADSLGELPTHVEDKIARLFSKRRLLKPTTLALFVRPSTEILSIYTAAYLSTDDLIGVFQTCSKLKELKVRDAIQFKDEVMDYIMTRNTQLEKLSLHGANLITSESWSKFLTNKGTELRTLQVYATDKGFNDDVVALLSDSCPNLMRLKIDGNQELSSDGVKKIGLNKNLKHLSLRLEQKITPKTLVHLVRDLGDNLETLSLRQVPEANDELLTMIKSKCTKLKKLRIKDSEAMTDEGFVDLFAEWANEPLHIVDFESCRHMDAMKPRDNSENVGLCGEGFKAIMAHSMKNIRSLNVSSCRHITKAAFEAAFAEDTVYKELRDIDLSLCEEVDDFVVGCIFRSCPALEKLIVWGCMKVTSEHNVPRGVLLIGVPNAMGVEIAG</sequence>
<gene>
    <name evidence="4" type="ORF">B0T11DRAFT_285327</name>
</gene>
<feature type="compositionally biased region" description="Basic and acidic residues" evidence="1">
    <location>
        <begin position="86"/>
        <end position="101"/>
    </location>
</feature>
<dbReference type="Proteomes" id="UP000813385">
    <property type="component" value="Unassembled WGS sequence"/>
</dbReference>
<dbReference type="GO" id="GO:0031146">
    <property type="term" value="P:SCF-dependent proteasomal ubiquitin-dependent protein catabolic process"/>
    <property type="evidence" value="ECO:0007669"/>
    <property type="project" value="TreeGrafter"/>
</dbReference>
<feature type="compositionally biased region" description="Low complexity" evidence="1">
    <location>
        <begin position="41"/>
        <end position="65"/>
    </location>
</feature>
<dbReference type="InterPro" id="IPR057207">
    <property type="entry name" value="FBXL15_LRR"/>
</dbReference>
<feature type="region of interest" description="Disordered" evidence="1">
    <location>
        <begin position="177"/>
        <end position="202"/>
    </location>
</feature>
<evidence type="ECO:0000259" key="2">
    <source>
        <dbReference type="Pfam" id="PF23550"/>
    </source>
</evidence>
<dbReference type="EMBL" id="JAGPXD010000004">
    <property type="protein sequence ID" value="KAH7358883.1"/>
    <property type="molecule type" value="Genomic_DNA"/>
</dbReference>
<dbReference type="SUPFAM" id="SSF52047">
    <property type="entry name" value="RNI-like"/>
    <property type="match status" value="1"/>
</dbReference>
<reference evidence="4" key="1">
    <citation type="journal article" date="2021" name="Nat. Commun.">
        <title>Genetic determinants of endophytism in the Arabidopsis root mycobiome.</title>
        <authorList>
            <person name="Mesny F."/>
            <person name="Miyauchi S."/>
            <person name="Thiergart T."/>
            <person name="Pickel B."/>
            <person name="Atanasova L."/>
            <person name="Karlsson M."/>
            <person name="Huettel B."/>
            <person name="Barry K.W."/>
            <person name="Haridas S."/>
            <person name="Chen C."/>
            <person name="Bauer D."/>
            <person name="Andreopoulos W."/>
            <person name="Pangilinan J."/>
            <person name="LaButti K."/>
            <person name="Riley R."/>
            <person name="Lipzen A."/>
            <person name="Clum A."/>
            <person name="Drula E."/>
            <person name="Henrissat B."/>
            <person name="Kohler A."/>
            <person name="Grigoriev I.V."/>
            <person name="Martin F.M."/>
            <person name="Hacquard S."/>
        </authorList>
    </citation>
    <scope>NUCLEOTIDE SEQUENCE</scope>
    <source>
        <strain evidence="4">MPI-CAGE-AT-0016</strain>
    </source>
</reference>
<feature type="domain" description="DNA repair protein rhp7 treble clef" evidence="2">
    <location>
        <begin position="141"/>
        <end position="178"/>
    </location>
</feature>
<dbReference type="InterPro" id="IPR006553">
    <property type="entry name" value="Leu-rich_rpt_Cys-con_subtyp"/>
</dbReference>
<dbReference type="GO" id="GO:0019005">
    <property type="term" value="C:SCF ubiquitin ligase complex"/>
    <property type="evidence" value="ECO:0007669"/>
    <property type="project" value="TreeGrafter"/>
</dbReference>